<feature type="transmembrane region" description="Helical" evidence="8">
    <location>
        <begin position="574"/>
        <end position="597"/>
    </location>
</feature>
<dbReference type="AlphaFoldDB" id="A0A3M6UI82"/>
<keyword evidence="3 8" id="KW-0812">Transmembrane</keyword>
<keyword evidence="7" id="KW-0325">Glycoprotein</keyword>
<evidence type="ECO:0000256" key="1">
    <source>
        <dbReference type="ARBA" id="ARBA00004141"/>
    </source>
</evidence>
<evidence type="ECO:0000256" key="3">
    <source>
        <dbReference type="ARBA" id="ARBA00022692"/>
    </source>
</evidence>
<feature type="chain" id="PRO_5018107366" description="SID1 transmembrane family member 1" evidence="9">
    <location>
        <begin position="26"/>
        <end position="748"/>
    </location>
</feature>
<accession>A0A3M6UI82</accession>
<evidence type="ECO:0008006" key="12">
    <source>
        <dbReference type="Google" id="ProtNLM"/>
    </source>
</evidence>
<reference evidence="10 11" key="1">
    <citation type="journal article" date="2018" name="Sci. Rep.">
        <title>Comparative analysis of the Pocillopora damicornis genome highlights role of immune system in coral evolution.</title>
        <authorList>
            <person name="Cunning R."/>
            <person name="Bay R.A."/>
            <person name="Gillette P."/>
            <person name="Baker A.C."/>
            <person name="Traylor-Knowles N."/>
        </authorList>
    </citation>
    <scope>NUCLEOTIDE SEQUENCE [LARGE SCALE GENOMIC DNA]</scope>
    <source>
        <strain evidence="10">RSMAS</strain>
        <tissue evidence="10">Whole animal</tissue>
    </source>
</reference>
<feature type="transmembrane region" description="Helical" evidence="8">
    <location>
        <begin position="440"/>
        <end position="462"/>
    </location>
</feature>
<dbReference type="OrthoDB" id="416618at2759"/>
<dbReference type="EMBL" id="RCHS01001461">
    <property type="protein sequence ID" value="RMX53390.1"/>
    <property type="molecule type" value="Genomic_DNA"/>
</dbReference>
<feature type="transmembrane region" description="Helical" evidence="8">
    <location>
        <begin position="483"/>
        <end position="501"/>
    </location>
</feature>
<evidence type="ECO:0000256" key="7">
    <source>
        <dbReference type="ARBA" id="ARBA00023180"/>
    </source>
</evidence>
<evidence type="ECO:0000256" key="9">
    <source>
        <dbReference type="SAM" id="SignalP"/>
    </source>
</evidence>
<dbReference type="GO" id="GO:0005886">
    <property type="term" value="C:plasma membrane"/>
    <property type="evidence" value="ECO:0007669"/>
    <property type="project" value="TreeGrafter"/>
</dbReference>
<keyword evidence="5 8" id="KW-1133">Transmembrane helix</keyword>
<proteinExistence type="inferred from homology"/>
<feature type="transmembrane region" description="Helical" evidence="8">
    <location>
        <begin position="668"/>
        <end position="692"/>
    </location>
</feature>
<protein>
    <recommendedName>
        <fullName evidence="12">SID1 transmembrane family member 1</fullName>
    </recommendedName>
</protein>
<evidence type="ECO:0000256" key="4">
    <source>
        <dbReference type="ARBA" id="ARBA00022729"/>
    </source>
</evidence>
<evidence type="ECO:0000313" key="10">
    <source>
        <dbReference type="EMBL" id="RMX53390.1"/>
    </source>
</evidence>
<organism evidence="10 11">
    <name type="scientific">Pocillopora damicornis</name>
    <name type="common">Cauliflower coral</name>
    <name type="synonym">Millepora damicornis</name>
    <dbReference type="NCBI Taxonomy" id="46731"/>
    <lineage>
        <taxon>Eukaryota</taxon>
        <taxon>Metazoa</taxon>
        <taxon>Cnidaria</taxon>
        <taxon>Anthozoa</taxon>
        <taxon>Hexacorallia</taxon>
        <taxon>Scleractinia</taxon>
        <taxon>Astrocoeniina</taxon>
        <taxon>Pocilloporidae</taxon>
        <taxon>Pocillopora</taxon>
    </lineage>
</organism>
<comment type="similarity">
    <text evidence="2">Belongs to the SID1 family.</text>
</comment>
<dbReference type="GO" id="GO:0003725">
    <property type="term" value="F:double-stranded RNA binding"/>
    <property type="evidence" value="ECO:0007669"/>
    <property type="project" value="TreeGrafter"/>
</dbReference>
<feature type="transmembrane region" description="Helical" evidence="8">
    <location>
        <begin position="336"/>
        <end position="362"/>
    </location>
</feature>
<name>A0A3M6UI82_POCDA</name>
<comment type="caution">
    <text evidence="10">The sequence shown here is derived from an EMBL/GenBank/DDBJ whole genome shotgun (WGS) entry which is preliminary data.</text>
</comment>
<keyword evidence="4 9" id="KW-0732">Signal</keyword>
<feature type="transmembrane region" description="Helical" evidence="8">
    <location>
        <begin position="542"/>
        <end position="562"/>
    </location>
</feature>
<feature type="signal peptide" evidence="9">
    <location>
        <begin position="1"/>
        <end position="25"/>
    </location>
</feature>
<dbReference type="PANTHER" id="PTHR12185:SF14">
    <property type="entry name" value="CHOLESTEROL UPTAKE PROTEIN 1"/>
    <property type="match status" value="1"/>
</dbReference>
<keyword evidence="6 8" id="KW-0472">Membrane</keyword>
<dbReference type="GO" id="GO:0051033">
    <property type="term" value="F:RNA transmembrane transporter activity"/>
    <property type="evidence" value="ECO:0007669"/>
    <property type="project" value="TreeGrafter"/>
</dbReference>
<feature type="transmembrane region" description="Helical" evidence="8">
    <location>
        <begin position="724"/>
        <end position="743"/>
    </location>
</feature>
<gene>
    <name evidence="10" type="ORF">pdam_00014258</name>
</gene>
<sequence>MAVAATLLPVLLLFPVYLLPFVTQANQLTVDCSFGEPDLASNLTILNMAVAVTLLPVLLLFPVYLWPFVTQANHLTVDCSFGKAEDLASNLTMSAMVTGRLAASKYQSHLCVVKTSGSSHQKRFLQVKAKIVNSESNGFLHASVYGTDKPQLLGNLDVWKSKGDWSSLIICPSRDHNNKDQEKHLVLSGTPNLAFRVQVESSVVKIVLNKPLTFDLGPYESFKVFQFIPTEDISDMQLDVTVTSESDDVPAYLKVSRDCKDVNENIDVVDYKGESIRLSFAKKGRITLSRVSIPPLTDSTSSWFIGIAIKNATGETPDKATKTVTLTLKRSFNYSYVWPIFLLVALSVGCGAVVACCGIRCFSISQEGRMEECCKVVWSWFKRGPKTYSYITGVAGFVLMIGAGQFVFANWHLMIQEGDKDTCYYNDFCYRVSKYGDIPFNLMISNLAYMIHGLILAISVMYMEAKLFSRQTDPPKHAFSMGYAFAWALFFEGCFSLVYHLCPTKLTFQFDTGFMFVIAGLIVVLLYNGIEMKENSGERGFVDAANFFLYFLVPLYIFNYFGTLSHSKTELVNAPAFFTFVVIWWIFITFWTGWKLFPDFSSISYIRENLGKCLCFFLGFVLPFFSCGFFSSNIPIAFLFTCIAEGIIAIIGTLWCNRKKIKWAKSKCALCFQVAYIALMVILWFVAGWIFFKKATTDKTFTPEKSRDYNQECIILNFFDYHDLWHILSSHALLMSAYFVMFASHKED</sequence>
<dbReference type="InterPro" id="IPR025958">
    <property type="entry name" value="SID1_TM_fam"/>
</dbReference>
<comment type="subcellular location">
    <subcellularLocation>
        <location evidence="1">Membrane</location>
        <topology evidence="1">Multi-pass membrane protein</topology>
    </subcellularLocation>
</comment>
<dbReference type="Pfam" id="PF13965">
    <property type="entry name" value="SID-1_RNA_chan"/>
    <property type="match status" value="1"/>
</dbReference>
<evidence type="ECO:0000313" key="11">
    <source>
        <dbReference type="Proteomes" id="UP000275408"/>
    </source>
</evidence>
<evidence type="ECO:0000256" key="2">
    <source>
        <dbReference type="ARBA" id="ARBA00006618"/>
    </source>
</evidence>
<feature type="transmembrane region" description="Helical" evidence="8">
    <location>
        <begin position="637"/>
        <end position="656"/>
    </location>
</feature>
<evidence type="ECO:0000256" key="8">
    <source>
        <dbReference type="SAM" id="Phobius"/>
    </source>
</evidence>
<dbReference type="PANTHER" id="PTHR12185">
    <property type="entry name" value="SID1 TRANSMEMBRANE FAMILY MEMEBER"/>
    <property type="match status" value="1"/>
</dbReference>
<evidence type="ECO:0000256" key="5">
    <source>
        <dbReference type="ARBA" id="ARBA00022989"/>
    </source>
</evidence>
<evidence type="ECO:0000256" key="6">
    <source>
        <dbReference type="ARBA" id="ARBA00023136"/>
    </source>
</evidence>
<dbReference type="GO" id="GO:0005764">
    <property type="term" value="C:lysosome"/>
    <property type="evidence" value="ECO:0007669"/>
    <property type="project" value="TreeGrafter"/>
</dbReference>
<dbReference type="Proteomes" id="UP000275408">
    <property type="component" value="Unassembled WGS sequence"/>
</dbReference>
<keyword evidence="11" id="KW-1185">Reference proteome</keyword>
<feature type="transmembrane region" description="Helical" evidence="8">
    <location>
        <begin position="513"/>
        <end position="530"/>
    </location>
</feature>
<feature type="transmembrane region" description="Helical" evidence="8">
    <location>
        <begin position="388"/>
        <end position="408"/>
    </location>
</feature>